<evidence type="ECO:0000259" key="4">
    <source>
        <dbReference type="PROSITE" id="PS01180"/>
    </source>
</evidence>
<protein>
    <submittedName>
        <fullName evidence="6">Uncharacterized protein LOC108670404</fullName>
    </submittedName>
</protein>
<evidence type="ECO:0000256" key="3">
    <source>
        <dbReference type="SAM" id="SignalP"/>
    </source>
</evidence>
<proteinExistence type="predicted"/>
<dbReference type="GeneID" id="108670404"/>
<dbReference type="PANTHER" id="PTHR33236">
    <property type="entry name" value="INTRAFLAGELLAR TRANSPORT PROTEIN 122 FAMILY PROTEIN-RELATED"/>
    <property type="match status" value="1"/>
</dbReference>
<dbReference type="SUPFAM" id="SSF49854">
    <property type="entry name" value="Spermadhesin, CUB domain"/>
    <property type="match status" value="1"/>
</dbReference>
<dbReference type="OrthoDB" id="6378485at2759"/>
<comment type="caution">
    <text evidence="2">Lacks conserved residue(s) required for the propagation of feature annotation.</text>
</comment>
<feature type="chain" id="PRO_5034251010" evidence="3">
    <location>
        <begin position="20"/>
        <end position="195"/>
    </location>
</feature>
<accession>A0A8B7NJ61</accession>
<dbReference type="Proteomes" id="UP000694843">
    <property type="component" value="Unplaced"/>
</dbReference>
<gene>
    <name evidence="6" type="primary">LOC108670404</name>
</gene>
<dbReference type="Gene3D" id="2.60.120.290">
    <property type="entry name" value="Spermadhesin, CUB domain"/>
    <property type="match status" value="1"/>
</dbReference>
<dbReference type="PANTHER" id="PTHR33236:SF5">
    <property type="entry name" value="CUB DOMAIN-CONTAINING PROTEIN"/>
    <property type="match status" value="1"/>
</dbReference>
<dbReference type="PROSITE" id="PS01180">
    <property type="entry name" value="CUB"/>
    <property type="match status" value="1"/>
</dbReference>
<keyword evidence="3" id="KW-0732">Signal</keyword>
<dbReference type="InterPro" id="IPR035914">
    <property type="entry name" value="Sperma_CUB_dom_sf"/>
</dbReference>
<sequence length="195" mass="20522">MKALWWTLLVMGMSRNAEPGAVNITTSSDHQSIFADGLETQRDPRFLFPFTFISVAADECTTLSTTVTTGVCQAASSCPQLGGTASGTCAGGFGVCCLFTQTCGETTTRNGSSFINPSSPSSDTTVSNCVTTVQLLDNNICQLRLDFVSFELEPPNVNGVCETDFMTITGSANDATIPKLCGSNTGKHSECSILV</sequence>
<evidence type="ECO:0000256" key="2">
    <source>
        <dbReference type="PROSITE-ProRule" id="PRU00059"/>
    </source>
</evidence>
<evidence type="ECO:0000256" key="1">
    <source>
        <dbReference type="ARBA" id="ARBA00023157"/>
    </source>
</evidence>
<name>A0A8B7NJ61_HYAAZ</name>
<keyword evidence="5" id="KW-1185">Reference proteome</keyword>
<feature type="domain" description="CUB" evidence="4">
    <location>
        <begin position="103"/>
        <end position="195"/>
    </location>
</feature>
<organism evidence="5 6">
    <name type="scientific">Hyalella azteca</name>
    <name type="common">Amphipod</name>
    <dbReference type="NCBI Taxonomy" id="294128"/>
    <lineage>
        <taxon>Eukaryota</taxon>
        <taxon>Metazoa</taxon>
        <taxon>Ecdysozoa</taxon>
        <taxon>Arthropoda</taxon>
        <taxon>Crustacea</taxon>
        <taxon>Multicrustacea</taxon>
        <taxon>Malacostraca</taxon>
        <taxon>Eumalacostraca</taxon>
        <taxon>Peracarida</taxon>
        <taxon>Amphipoda</taxon>
        <taxon>Senticaudata</taxon>
        <taxon>Talitrida</taxon>
        <taxon>Talitroidea</taxon>
        <taxon>Hyalellidae</taxon>
        <taxon>Hyalella</taxon>
    </lineage>
</organism>
<reference evidence="6" key="1">
    <citation type="submission" date="2025-08" db="UniProtKB">
        <authorList>
            <consortium name="RefSeq"/>
        </authorList>
    </citation>
    <scope>IDENTIFICATION</scope>
    <source>
        <tissue evidence="6">Whole organism</tissue>
    </source>
</reference>
<dbReference type="AlphaFoldDB" id="A0A8B7NJ61"/>
<keyword evidence="1" id="KW-1015">Disulfide bond</keyword>
<dbReference type="OMA" id="NGVCETD"/>
<feature type="signal peptide" evidence="3">
    <location>
        <begin position="1"/>
        <end position="19"/>
    </location>
</feature>
<dbReference type="RefSeq" id="XP_018013361.1">
    <property type="nucleotide sequence ID" value="XM_018157872.2"/>
</dbReference>
<evidence type="ECO:0000313" key="6">
    <source>
        <dbReference type="RefSeq" id="XP_018013361.1"/>
    </source>
</evidence>
<dbReference type="InterPro" id="IPR000859">
    <property type="entry name" value="CUB_dom"/>
</dbReference>
<dbReference type="KEGG" id="hazt:108670404"/>
<evidence type="ECO:0000313" key="5">
    <source>
        <dbReference type="Proteomes" id="UP000694843"/>
    </source>
</evidence>